<dbReference type="AlphaFoldDB" id="A0AAV7QRZ4"/>
<dbReference type="Proteomes" id="UP001066276">
    <property type="component" value="Chromosome 6"/>
</dbReference>
<evidence type="ECO:0000256" key="2">
    <source>
        <dbReference type="ARBA" id="ARBA00012180"/>
    </source>
</evidence>
<feature type="domain" description="Reverse transcriptase" evidence="3">
    <location>
        <begin position="118"/>
        <end position="220"/>
    </location>
</feature>
<dbReference type="InterPro" id="IPR043128">
    <property type="entry name" value="Rev_trsase/Diguanyl_cyclase"/>
</dbReference>
<dbReference type="Pfam" id="PF00078">
    <property type="entry name" value="RVT_1"/>
    <property type="match status" value="1"/>
</dbReference>
<dbReference type="GO" id="GO:0004523">
    <property type="term" value="F:RNA-DNA hybrid ribonuclease activity"/>
    <property type="evidence" value="ECO:0007669"/>
    <property type="project" value="UniProtKB-EC"/>
</dbReference>
<dbReference type="EMBL" id="JANPWB010000010">
    <property type="protein sequence ID" value="KAJ1141814.1"/>
    <property type="molecule type" value="Genomic_DNA"/>
</dbReference>
<name>A0AAV7QRZ4_PLEWA</name>
<dbReference type="InterPro" id="IPR052055">
    <property type="entry name" value="Hepadnavirus_pol/RT"/>
</dbReference>
<comment type="similarity">
    <text evidence="1">Belongs to the beta type-B retroviral polymerase family. HERV class-II K(HML-2) pol subfamily.</text>
</comment>
<dbReference type="EC" id="3.1.26.4" evidence="2"/>
<keyword evidence="5" id="KW-1185">Reference proteome</keyword>
<proteinExistence type="inferred from homology"/>
<dbReference type="InterPro" id="IPR043502">
    <property type="entry name" value="DNA/RNA_pol_sf"/>
</dbReference>
<sequence length="250" mass="29156">MDTGYRPTGARFWSQLVAQRTAHSCIPVDLDQTCSSGEWFRKFLRPSIPKNPVILAVQSLLKREWRDPDRVSTAWPQDPVKRLDLANDIVSLVLKRALLEVTPQERRCDCYDRVFMVRKVKGDFRLIIDLQFLNRFVPTLQFQMSVLHQVIQLVYRGNFLTKIDLQDAYLHVPVAPASQTFLRFAMGSQHWQFRVLPFGRKSSPRIFTKVLAPVVGLLHSRGDVRSEWAHPLHLFGMRRGRKKQSNEDYR</sequence>
<evidence type="ECO:0000313" key="4">
    <source>
        <dbReference type="EMBL" id="KAJ1141814.1"/>
    </source>
</evidence>
<dbReference type="InterPro" id="IPR000477">
    <property type="entry name" value="RT_dom"/>
</dbReference>
<evidence type="ECO:0000256" key="1">
    <source>
        <dbReference type="ARBA" id="ARBA00010879"/>
    </source>
</evidence>
<dbReference type="Gene3D" id="3.10.10.10">
    <property type="entry name" value="HIV Type 1 Reverse Transcriptase, subunit A, domain 1"/>
    <property type="match status" value="1"/>
</dbReference>
<dbReference type="Gene3D" id="3.30.70.270">
    <property type="match status" value="1"/>
</dbReference>
<gene>
    <name evidence="4" type="ORF">NDU88_008142</name>
</gene>
<evidence type="ECO:0000313" key="5">
    <source>
        <dbReference type="Proteomes" id="UP001066276"/>
    </source>
</evidence>
<reference evidence="4" key="1">
    <citation type="journal article" date="2022" name="bioRxiv">
        <title>Sequencing and chromosome-scale assembly of the giantPleurodeles waltlgenome.</title>
        <authorList>
            <person name="Brown T."/>
            <person name="Elewa A."/>
            <person name="Iarovenko S."/>
            <person name="Subramanian E."/>
            <person name="Araus A.J."/>
            <person name="Petzold A."/>
            <person name="Susuki M."/>
            <person name="Suzuki K.-i.T."/>
            <person name="Hayashi T."/>
            <person name="Toyoda A."/>
            <person name="Oliveira C."/>
            <person name="Osipova E."/>
            <person name="Leigh N.D."/>
            <person name="Simon A."/>
            <person name="Yun M.H."/>
        </authorList>
    </citation>
    <scope>NUCLEOTIDE SEQUENCE</scope>
    <source>
        <strain evidence="4">20211129_DDA</strain>
        <tissue evidence="4">Liver</tissue>
    </source>
</reference>
<comment type="caution">
    <text evidence="4">The sequence shown here is derived from an EMBL/GenBank/DDBJ whole genome shotgun (WGS) entry which is preliminary data.</text>
</comment>
<dbReference type="SUPFAM" id="SSF56672">
    <property type="entry name" value="DNA/RNA polymerases"/>
    <property type="match status" value="1"/>
</dbReference>
<dbReference type="PANTHER" id="PTHR33050">
    <property type="entry name" value="REVERSE TRANSCRIPTASE DOMAIN-CONTAINING PROTEIN"/>
    <property type="match status" value="1"/>
</dbReference>
<protein>
    <recommendedName>
        <fullName evidence="2">ribonuclease H</fullName>
        <ecNumber evidence="2">3.1.26.4</ecNumber>
    </recommendedName>
</protein>
<dbReference type="PANTHER" id="PTHR33050:SF7">
    <property type="entry name" value="RIBONUCLEASE H"/>
    <property type="match status" value="1"/>
</dbReference>
<organism evidence="4 5">
    <name type="scientific">Pleurodeles waltl</name>
    <name type="common">Iberian ribbed newt</name>
    <dbReference type="NCBI Taxonomy" id="8319"/>
    <lineage>
        <taxon>Eukaryota</taxon>
        <taxon>Metazoa</taxon>
        <taxon>Chordata</taxon>
        <taxon>Craniata</taxon>
        <taxon>Vertebrata</taxon>
        <taxon>Euteleostomi</taxon>
        <taxon>Amphibia</taxon>
        <taxon>Batrachia</taxon>
        <taxon>Caudata</taxon>
        <taxon>Salamandroidea</taxon>
        <taxon>Salamandridae</taxon>
        <taxon>Pleurodelinae</taxon>
        <taxon>Pleurodeles</taxon>
    </lineage>
</organism>
<accession>A0AAV7QRZ4</accession>
<evidence type="ECO:0000259" key="3">
    <source>
        <dbReference type="Pfam" id="PF00078"/>
    </source>
</evidence>